<dbReference type="PROSITE" id="PS00615">
    <property type="entry name" value="C_TYPE_LECTIN_1"/>
    <property type="match status" value="1"/>
</dbReference>
<reference evidence="4" key="2">
    <citation type="submission" date="2025-09" db="UniProtKB">
        <authorList>
            <consortium name="Ensembl"/>
        </authorList>
    </citation>
    <scope>IDENTIFICATION</scope>
</reference>
<dbReference type="InterPro" id="IPR050111">
    <property type="entry name" value="C-type_lectin/snaclec_domain"/>
</dbReference>
<dbReference type="PROSITE" id="PS50041">
    <property type="entry name" value="C_TYPE_LECTIN_2"/>
    <property type="match status" value="1"/>
</dbReference>
<dbReference type="Proteomes" id="UP000264820">
    <property type="component" value="Unplaced"/>
</dbReference>
<protein>
    <submittedName>
        <fullName evidence="4">Galactose-specific lectin nattectin-like</fullName>
    </submittedName>
</protein>
<proteinExistence type="predicted"/>
<keyword evidence="2" id="KW-0472">Membrane</keyword>
<dbReference type="Pfam" id="PF00059">
    <property type="entry name" value="Lectin_C"/>
    <property type="match status" value="1"/>
</dbReference>
<dbReference type="InterPro" id="IPR016186">
    <property type="entry name" value="C-type_lectin-like/link_sf"/>
</dbReference>
<evidence type="ECO:0000256" key="1">
    <source>
        <dbReference type="ARBA" id="ARBA00023157"/>
    </source>
</evidence>
<sequence length="180" mass="19800">MTADVTYEEASSKEILGTEMAFALRSLLLLCGISALLTGVWSFQVVKVPSCPKGWVRLENRCFFVVHQYRHFEDAELACQALGGNLASILNAREQVVVRALIDLKVGVHEVAWIGYNDLANEGTFVWTDNSPPGFDAFDGPDPVTPDQDCVQTNAGTNSEFWEDEPCSTTVPFVCVTNVH</sequence>
<keyword evidence="5" id="KW-1185">Reference proteome</keyword>
<dbReference type="CDD" id="cd00037">
    <property type="entry name" value="CLECT"/>
    <property type="match status" value="1"/>
</dbReference>
<dbReference type="SMART" id="SM00034">
    <property type="entry name" value="CLECT"/>
    <property type="match status" value="1"/>
</dbReference>
<dbReference type="PANTHER" id="PTHR22803">
    <property type="entry name" value="MANNOSE, PHOSPHOLIPASE, LECTIN RECEPTOR RELATED"/>
    <property type="match status" value="1"/>
</dbReference>
<feature type="domain" description="C-type lectin" evidence="3">
    <location>
        <begin position="58"/>
        <end position="176"/>
    </location>
</feature>
<feature type="transmembrane region" description="Helical" evidence="2">
    <location>
        <begin position="22"/>
        <end position="43"/>
    </location>
</feature>
<reference evidence="4" key="1">
    <citation type="submission" date="2025-08" db="UniProtKB">
        <authorList>
            <consortium name="Ensembl"/>
        </authorList>
    </citation>
    <scope>IDENTIFICATION</scope>
</reference>
<dbReference type="InterPro" id="IPR016187">
    <property type="entry name" value="CTDL_fold"/>
</dbReference>
<dbReference type="InterPro" id="IPR001304">
    <property type="entry name" value="C-type_lectin-like"/>
</dbReference>
<dbReference type="Gene3D" id="3.10.100.10">
    <property type="entry name" value="Mannose-Binding Protein A, subunit A"/>
    <property type="match status" value="1"/>
</dbReference>
<accession>A0A3Q2XI73</accession>
<keyword evidence="2" id="KW-0812">Transmembrane</keyword>
<organism evidence="4 5">
    <name type="scientific">Hippocampus comes</name>
    <name type="common">Tiger tail seahorse</name>
    <dbReference type="NCBI Taxonomy" id="109280"/>
    <lineage>
        <taxon>Eukaryota</taxon>
        <taxon>Metazoa</taxon>
        <taxon>Chordata</taxon>
        <taxon>Craniata</taxon>
        <taxon>Vertebrata</taxon>
        <taxon>Euteleostomi</taxon>
        <taxon>Actinopterygii</taxon>
        <taxon>Neopterygii</taxon>
        <taxon>Teleostei</taxon>
        <taxon>Neoteleostei</taxon>
        <taxon>Acanthomorphata</taxon>
        <taxon>Syngnathiaria</taxon>
        <taxon>Syngnathiformes</taxon>
        <taxon>Syngnathoidei</taxon>
        <taxon>Syngnathidae</taxon>
        <taxon>Hippocampus</taxon>
    </lineage>
</organism>
<dbReference type="OMA" id="PHICEDI"/>
<evidence type="ECO:0000313" key="5">
    <source>
        <dbReference type="Proteomes" id="UP000264820"/>
    </source>
</evidence>
<evidence type="ECO:0000259" key="3">
    <source>
        <dbReference type="PROSITE" id="PS50041"/>
    </source>
</evidence>
<evidence type="ECO:0000256" key="2">
    <source>
        <dbReference type="SAM" id="Phobius"/>
    </source>
</evidence>
<name>A0A3Q2XI73_HIPCM</name>
<dbReference type="Ensembl" id="ENSHCOT00000008659.1">
    <property type="protein sequence ID" value="ENSHCOP00000003487.1"/>
    <property type="gene ID" value="ENSHCOG00000004821.1"/>
</dbReference>
<keyword evidence="2" id="KW-1133">Transmembrane helix</keyword>
<dbReference type="SUPFAM" id="SSF56436">
    <property type="entry name" value="C-type lectin-like"/>
    <property type="match status" value="1"/>
</dbReference>
<keyword evidence="1" id="KW-1015">Disulfide bond</keyword>
<dbReference type="InterPro" id="IPR018378">
    <property type="entry name" value="C-type_lectin_CS"/>
</dbReference>
<dbReference type="AlphaFoldDB" id="A0A3Q2XI73"/>
<evidence type="ECO:0000313" key="4">
    <source>
        <dbReference type="Ensembl" id="ENSHCOP00000003487.1"/>
    </source>
</evidence>
<dbReference type="GeneTree" id="ENSGT01150000286973"/>